<protein>
    <recommendedName>
        <fullName evidence="3">TonB-dependent receptor</fullName>
    </recommendedName>
</protein>
<keyword evidence="1" id="KW-0732">Signal</keyword>
<accession>A0A974P1P6</accession>
<dbReference type="AlphaFoldDB" id="A0A974P1P6"/>
<evidence type="ECO:0008006" key="3">
    <source>
        <dbReference type="Google" id="ProtNLM"/>
    </source>
</evidence>
<feature type="signal peptide" evidence="1">
    <location>
        <begin position="1"/>
        <end position="33"/>
    </location>
</feature>
<proteinExistence type="predicted"/>
<evidence type="ECO:0000256" key="1">
    <source>
        <dbReference type="SAM" id="SignalP"/>
    </source>
</evidence>
<feature type="chain" id="PRO_5037031305" description="TonB-dependent receptor" evidence="1">
    <location>
        <begin position="34"/>
        <end position="106"/>
    </location>
</feature>
<dbReference type="PANTHER" id="PTHR47234:SF3">
    <property type="entry name" value="SECRETIN_TONB SHORT N-TERMINAL DOMAIN-CONTAINING PROTEIN"/>
    <property type="match status" value="1"/>
</dbReference>
<dbReference type="Gene3D" id="2.170.130.10">
    <property type="entry name" value="TonB-dependent receptor, plug domain"/>
    <property type="match status" value="1"/>
</dbReference>
<dbReference type="InterPro" id="IPR037066">
    <property type="entry name" value="Plug_dom_sf"/>
</dbReference>
<dbReference type="PANTHER" id="PTHR47234">
    <property type="match status" value="1"/>
</dbReference>
<reference evidence="2" key="1">
    <citation type="submission" date="2021-01" db="EMBL/GenBank/DDBJ databases">
        <title>Genome sequence of Phenylobacterium sp. 20VBR1 isolated from a valley glaceir, Ny-Alesund, Svalbard.</title>
        <authorList>
            <person name="Thomas F.A."/>
            <person name="Krishnan K.P."/>
            <person name="Sinha R.K."/>
        </authorList>
    </citation>
    <scope>NUCLEOTIDE SEQUENCE</scope>
    <source>
        <strain evidence="2">20VBR1</strain>
    </source>
</reference>
<sequence length="106" mass="11318">MEEYIVKLLSTRRRLLATTVLCAVAAFASGASAADTDTVEELIVTGSRIARVDTESAVPVQVIGEERIEQQGYENVVDVLTTLPQFAASFGASRTQSTFSAPPVRA</sequence>
<gene>
    <name evidence="2" type="ORF">JKL49_20155</name>
</gene>
<name>A0A974P1P6_9CAUL</name>
<evidence type="ECO:0000313" key="2">
    <source>
        <dbReference type="EMBL" id="QQZ49344.1"/>
    </source>
</evidence>
<dbReference type="EMBL" id="CP068570">
    <property type="protein sequence ID" value="QQZ49344.1"/>
    <property type="molecule type" value="Genomic_DNA"/>
</dbReference>
<dbReference type="SUPFAM" id="SSF56935">
    <property type="entry name" value="Porins"/>
    <property type="match status" value="1"/>
</dbReference>
<organism evidence="2">
    <name type="scientific">Phenylobacterium glaciei</name>
    <dbReference type="NCBI Taxonomy" id="2803784"/>
    <lineage>
        <taxon>Bacteria</taxon>
        <taxon>Pseudomonadati</taxon>
        <taxon>Pseudomonadota</taxon>
        <taxon>Alphaproteobacteria</taxon>
        <taxon>Caulobacterales</taxon>
        <taxon>Caulobacteraceae</taxon>
        <taxon>Phenylobacterium</taxon>
    </lineage>
</organism>